<evidence type="ECO:0000256" key="3">
    <source>
        <dbReference type="ARBA" id="ARBA00023014"/>
    </source>
</evidence>
<gene>
    <name evidence="5" type="ORF">ATB98_01815</name>
</gene>
<name>A0A178XIF2_SINSA</name>
<dbReference type="PROSITE" id="PS51379">
    <property type="entry name" value="4FE4S_FER_2"/>
    <property type="match status" value="1"/>
</dbReference>
<reference evidence="5 6" key="1">
    <citation type="submission" date="2015-11" db="EMBL/GenBank/DDBJ databases">
        <title>Ensifer anhuiense sp. nov., an effective nitrogen fixation bacterium with Glycine soja.</title>
        <authorList>
            <person name="Yan H."/>
            <person name="Chen W."/>
        </authorList>
    </citation>
    <scope>NUCLEOTIDE SEQUENCE [LARGE SCALE GENOMIC DNA]</scope>
    <source>
        <strain evidence="5 6">LMG 7837</strain>
    </source>
</reference>
<keyword evidence="2" id="KW-0408">Iron</keyword>
<dbReference type="STRING" id="36856.ATB98_01815"/>
<evidence type="ECO:0000259" key="4">
    <source>
        <dbReference type="PROSITE" id="PS51379"/>
    </source>
</evidence>
<dbReference type="OrthoDB" id="9800445at2"/>
<dbReference type="EMBL" id="LNQB01000101">
    <property type="protein sequence ID" value="OAP35009.1"/>
    <property type="molecule type" value="Genomic_DNA"/>
</dbReference>
<dbReference type="GO" id="GO:0051536">
    <property type="term" value="F:iron-sulfur cluster binding"/>
    <property type="evidence" value="ECO:0007669"/>
    <property type="project" value="UniProtKB-KW"/>
</dbReference>
<protein>
    <recommendedName>
        <fullName evidence="4">4Fe-4S ferredoxin-type domain-containing protein</fullName>
    </recommendedName>
</protein>
<organism evidence="5 6">
    <name type="scientific">Sinorhizobium saheli</name>
    <dbReference type="NCBI Taxonomy" id="36856"/>
    <lineage>
        <taxon>Bacteria</taxon>
        <taxon>Pseudomonadati</taxon>
        <taxon>Pseudomonadota</taxon>
        <taxon>Alphaproteobacteria</taxon>
        <taxon>Hyphomicrobiales</taxon>
        <taxon>Rhizobiaceae</taxon>
        <taxon>Sinorhizobium/Ensifer group</taxon>
        <taxon>Sinorhizobium</taxon>
    </lineage>
</organism>
<dbReference type="GO" id="GO:0046872">
    <property type="term" value="F:metal ion binding"/>
    <property type="evidence" value="ECO:0007669"/>
    <property type="project" value="UniProtKB-KW"/>
</dbReference>
<evidence type="ECO:0000256" key="1">
    <source>
        <dbReference type="ARBA" id="ARBA00022723"/>
    </source>
</evidence>
<proteinExistence type="predicted"/>
<keyword evidence="3" id="KW-0411">Iron-sulfur</keyword>
<dbReference type="Gene3D" id="3.30.70.20">
    <property type="match status" value="1"/>
</dbReference>
<dbReference type="AlphaFoldDB" id="A0A178XIF2"/>
<comment type="caution">
    <text evidence="5">The sequence shown here is derived from an EMBL/GenBank/DDBJ whole genome shotgun (WGS) entry which is preliminary data.</text>
</comment>
<evidence type="ECO:0000313" key="6">
    <source>
        <dbReference type="Proteomes" id="UP000078507"/>
    </source>
</evidence>
<keyword evidence="6" id="KW-1185">Reference proteome</keyword>
<accession>A0A178XIF2</accession>
<feature type="domain" description="4Fe-4S ferredoxin-type" evidence="4">
    <location>
        <begin position="67"/>
        <end position="96"/>
    </location>
</feature>
<dbReference type="PROSITE" id="PS00198">
    <property type="entry name" value="4FE4S_FER_1"/>
    <property type="match status" value="1"/>
</dbReference>
<dbReference type="SUPFAM" id="SSF54862">
    <property type="entry name" value="4Fe-4S ferredoxins"/>
    <property type="match status" value="1"/>
</dbReference>
<dbReference type="RefSeq" id="WP_066879031.1">
    <property type="nucleotide sequence ID" value="NZ_LNQB01000101.1"/>
</dbReference>
<dbReference type="InterPro" id="IPR017900">
    <property type="entry name" value="4Fe4S_Fe_S_CS"/>
</dbReference>
<dbReference type="Proteomes" id="UP000078507">
    <property type="component" value="Unassembled WGS sequence"/>
</dbReference>
<evidence type="ECO:0000256" key="2">
    <source>
        <dbReference type="ARBA" id="ARBA00023004"/>
    </source>
</evidence>
<dbReference type="Pfam" id="PF12838">
    <property type="entry name" value="Fer4_7"/>
    <property type="match status" value="1"/>
</dbReference>
<sequence length="103" mass="10595">MTAPATISRRNLLFGRSAVAAQADRAVPYLAVVGDGCLARNKVDCQSCRDVCPEQVIGFRPRAGGPFLPEVDGDRCSGCGACIDICPVGAIALAERSGDAADA</sequence>
<evidence type="ECO:0000313" key="5">
    <source>
        <dbReference type="EMBL" id="OAP35009.1"/>
    </source>
</evidence>
<keyword evidence="1" id="KW-0479">Metal-binding</keyword>
<dbReference type="InterPro" id="IPR017896">
    <property type="entry name" value="4Fe4S_Fe-S-bd"/>
</dbReference>